<reference evidence="2" key="1">
    <citation type="submission" date="2006-09" db="EMBL/GenBank/DDBJ databases">
        <title>Annotation of Plasmodium falciparum Dd2.</title>
        <authorList>
            <consortium name="The Broad Institute Genome Sequencing Platform"/>
            <person name="Volkman S.K."/>
            <person name="Neafsey D.E."/>
            <person name="Dash A.P."/>
            <person name="Chitnis C.E."/>
            <person name="Hartl D.L."/>
            <person name="Young S.K."/>
            <person name="Zeng Q."/>
            <person name="Koehrsen M."/>
            <person name="Alvarado L."/>
            <person name="Berlin A."/>
            <person name="Borenstein D."/>
            <person name="Chapman S.B."/>
            <person name="Chen Z."/>
            <person name="Engels R."/>
            <person name="Freedman E."/>
            <person name="Gellesch M."/>
            <person name="Goldberg J."/>
            <person name="Griggs A."/>
            <person name="Gujja S."/>
            <person name="Heilman E.R."/>
            <person name="Heiman D.I."/>
            <person name="Howarth C."/>
            <person name="Jen D."/>
            <person name="Larson L."/>
            <person name="Mehta T."/>
            <person name="Neiman D."/>
            <person name="Park D."/>
            <person name="Pearson M."/>
            <person name="Roberts A."/>
            <person name="Saif S."/>
            <person name="Shea T."/>
            <person name="Shenoy N."/>
            <person name="Sisk P."/>
            <person name="Stolte C."/>
            <person name="Sykes S."/>
            <person name="Walk T."/>
            <person name="White J."/>
            <person name="Yandava C."/>
            <person name="Haas B."/>
            <person name="Henn M.R."/>
            <person name="Nusbaum C."/>
            <person name="Birren B."/>
        </authorList>
    </citation>
    <scope>NUCLEOTIDE SEQUENCE [LARGE SCALE GENOMIC DNA]</scope>
</reference>
<organism evidence="1 2">
    <name type="scientific">Plasmodium falciparum (isolate Dd2)</name>
    <dbReference type="NCBI Taxonomy" id="57267"/>
    <lineage>
        <taxon>Eukaryota</taxon>
        <taxon>Sar</taxon>
        <taxon>Alveolata</taxon>
        <taxon>Apicomplexa</taxon>
        <taxon>Aconoidasida</taxon>
        <taxon>Haemosporida</taxon>
        <taxon>Plasmodiidae</taxon>
        <taxon>Plasmodium</taxon>
        <taxon>Plasmodium (Laverania)</taxon>
    </lineage>
</organism>
<evidence type="ECO:0000313" key="2">
    <source>
        <dbReference type="Proteomes" id="UP000054282"/>
    </source>
</evidence>
<name>A0A0L7LZL1_PLAF4</name>
<sequence>MQELKDIPNIEKYENTNFSSLFYKNPTINDEIIKNIVNQTIPHCSVCEEERKIQIDYDREIKMDKNNDDIYL</sequence>
<dbReference type="KEGG" id="pfd:PFDG_01335"/>
<reference evidence="2" key="2">
    <citation type="submission" date="2006-09" db="EMBL/GenBank/DDBJ databases">
        <title>The genome sequence of Plasmodium falciparum Dd2.</title>
        <authorList>
            <consortium name="The Broad Institute Genome Sequencing Platform"/>
            <person name="Birren B."/>
            <person name="Lander E."/>
            <person name="Galagan J."/>
            <person name="Nusbaum C."/>
            <person name="Devon K."/>
            <person name="Henn M."/>
            <person name="Jaffe D."/>
            <person name="Butler J."/>
            <person name="Alvarez P."/>
            <person name="Gnerre S."/>
            <person name="Grabherr M."/>
            <person name="Kleber M."/>
            <person name="Mauceli E."/>
            <person name="Brockman W."/>
            <person name="MacCallum I.A."/>
            <person name="Rounsley S."/>
            <person name="Young S."/>
            <person name="LaButti K."/>
            <person name="Pushparaj V."/>
            <person name="DeCaprio D."/>
            <person name="Crawford M."/>
            <person name="Koehrsen M."/>
            <person name="Engels R."/>
            <person name="Montgomery P."/>
            <person name="Pearson M."/>
            <person name="Howarth C."/>
            <person name="Larson L."/>
            <person name="Luoma S."/>
            <person name="White J."/>
            <person name="Kodira C."/>
            <person name="Zeng Q."/>
            <person name="O'Leary S."/>
            <person name="Yandava C."/>
            <person name="Alvarado L."/>
            <person name="Wirth D."/>
            <person name="Volkman S."/>
            <person name="Hartl D."/>
        </authorList>
    </citation>
    <scope>NUCLEOTIDE SEQUENCE [LARGE SCALE GENOMIC DNA]</scope>
</reference>
<gene>
    <name evidence="1" type="ORF">PFDG_01335</name>
</gene>
<protein>
    <submittedName>
        <fullName evidence="1">Uncharacterized protein</fullName>
    </submittedName>
</protein>
<dbReference type="Proteomes" id="UP000054282">
    <property type="component" value="Unassembled WGS sequence"/>
</dbReference>
<evidence type="ECO:0000313" key="1">
    <source>
        <dbReference type="EMBL" id="KOB86116.1"/>
    </source>
</evidence>
<dbReference type="EMBL" id="DS016238">
    <property type="protein sequence ID" value="KOB86116.1"/>
    <property type="molecule type" value="Genomic_DNA"/>
</dbReference>
<dbReference type="AlphaFoldDB" id="A0A0L7LZL1"/>
<proteinExistence type="predicted"/>
<accession>A0A0L7LZL1</accession>